<feature type="region of interest" description="Disordered" evidence="1">
    <location>
        <begin position="1"/>
        <end position="33"/>
    </location>
</feature>
<reference evidence="4" key="1">
    <citation type="submission" date="2022-06" db="EMBL/GenBank/DDBJ databases">
        <title>Rothia sp. isolated from sandalwood seedling.</title>
        <authorList>
            <person name="Tuikhar N."/>
            <person name="Kirdat K."/>
            <person name="Thorat V."/>
            <person name="Swetha P."/>
            <person name="Padma S."/>
            <person name="Sundararaj R."/>
            <person name="Yadav A."/>
        </authorList>
    </citation>
    <scope>NUCLEOTIDE SEQUENCE</scope>
    <source>
        <strain evidence="4">AR01</strain>
    </source>
</reference>
<name>A0A9X2KJK1_9MICC</name>
<evidence type="ECO:0000313" key="4">
    <source>
        <dbReference type="EMBL" id="MCP3427165.1"/>
    </source>
</evidence>
<evidence type="ECO:0000256" key="1">
    <source>
        <dbReference type="SAM" id="MobiDB-lite"/>
    </source>
</evidence>
<evidence type="ECO:0000259" key="3">
    <source>
        <dbReference type="Pfam" id="PF18588"/>
    </source>
</evidence>
<evidence type="ECO:0000256" key="2">
    <source>
        <dbReference type="SAM" id="Phobius"/>
    </source>
</evidence>
<proteinExistence type="predicted"/>
<dbReference type="Gene3D" id="3.40.50.12080">
    <property type="match status" value="1"/>
</dbReference>
<keyword evidence="5" id="KW-1185">Reference proteome</keyword>
<sequence>MTEHRDAATSAPSTPATEPSGPAVDPSAPAVGQAPLDDARARHYGAFYGLEDAPEGAGLVLGNCQAESVRIMLDAPDAPTVRVPPVHEMTAEEMPLLRRLLRRADFVVTQPIRRDYRDLPLGTEQTREAVRPGCPVVTVPAVRFAGLHPFQLVLRHPSGGYAPPLVDYHDVRTLAAAAGIAVRETLDEDALRETVRESLAELRLRERRSGAVAVSDVFDHPGFSHMRTVNHPGNPVWTALAERVLAALGLDRAPTDPGRPLLAGIEAPREEWVARFWGLDAEPTEDWTVAGARVPAAEVAFAVVSGFSWFIGAILSAVIYLAIADRSREFRAVDGESIAVV</sequence>
<evidence type="ECO:0000313" key="5">
    <source>
        <dbReference type="Proteomes" id="UP001139502"/>
    </source>
</evidence>
<dbReference type="RefSeq" id="WP_254168878.1">
    <property type="nucleotide sequence ID" value="NZ_JANAFB010000057.1"/>
</dbReference>
<organism evidence="4 5">
    <name type="scientific">Rothia santali</name>
    <dbReference type="NCBI Taxonomy" id="2949643"/>
    <lineage>
        <taxon>Bacteria</taxon>
        <taxon>Bacillati</taxon>
        <taxon>Actinomycetota</taxon>
        <taxon>Actinomycetes</taxon>
        <taxon>Micrococcales</taxon>
        <taxon>Micrococcaceae</taxon>
        <taxon>Rothia</taxon>
    </lineage>
</organism>
<keyword evidence="2" id="KW-0472">Membrane</keyword>
<accession>A0A9X2KJK1</accession>
<feature type="compositionally biased region" description="Low complexity" evidence="1">
    <location>
        <begin position="8"/>
        <end position="23"/>
    </location>
</feature>
<dbReference type="AlphaFoldDB" id="A0A9X2KJK1"/>
<feature type="non-terminal residue" evidence="4">
    <location>
        <position position="341"/>
    </location>
</feature>
<feature type="transmembrane region" description="Helical" evidence="2">
    <location>
        <begin position="299"/>
        <end position="323"/>
    </location>
</feature>
<keyword evidence="2" id="KW-1133">Transmembrane helix</keyword>
<dbReference type="InterPro" id="IPR041307">
    <property type="entry name" value="WcbI"/>
</dbReference>
<feature type="domain" description="Polysaccharide biosynthesis enzyme WcbI" evidence="3">
    <location>
        <begin position="59"/>
        <end position="251"/>
    </location>
</feature>
<protein>
    <submittedName>
        <fullName evidence="4">WcbI family polysaccharide biosynthesis putative acetyltransferase</fullName>
    </submittedName>
</protein>
<dbReference type="Proteomes" id="UP001139502">
    <property type="component" value="Unassembled WGS sequence"/>
</dbReference>
<gene>
    <name evidence="4" type="ORF">NBM05_14390</name>
</gene>
<keyword evidence="2" id="KW-0812">Transmembrane</keyword>
<comment type="caution">
    <text evidence="4">The sequence shown here is derived from an EMBL/GenBank/DDBJ whole genome shotgun (WGS) entry which is preliminary data.</text>
</comment>
<dbReference type="EMBL" id="JANAFB010000057">
    <property type="protein sequence ID" value="MCP3427165.1"/>
    <property type="molecule type" value="Genomic_DNA"/>
</dbReference>
<dbReference type="Pfam" id="PF18588">
    <property type="entry name" value="WcbI"/>
    <property type="match status" value="1"/>
</dbReference>